<name>A0A2C6KTK3_9APIC</name>
<sequence length="92" mass="10810">SKSLTSTGVLFLLGSPQVSPSSWSLLFVQRQRVPLGDFFVQVRECHVQLFFFFHVVSFQKKLHLCNPGYWLHSREHTGLLRQRQTLLREQRP</sequence>
<organism evidence="1 2">
    <name type="scientific">Cystoisospora suis</name>
    <dbReference type="NCBI Taxonomy" id="483139"/>
    <lineage>
        <taxon>Eukaryota</taxon>
        <taxon>Sar</taxon>
        <taxon>Alveolata</taxon>
        <taxon>Apicomplexa</taxon>
        <taxon>Conoidasida</taxon>
        <taxon>Coccidia</taxon>
        <taxon>Eucoccidiorida</taxon>
        <taxon>Eimeriorina</taxon>
        <taxon>Sarcocystidae</taxon>
        <taxon>Cystoisospora</taxon>
    </lineage>
</organism>
<dbReference type="AlphaFoldDB" id="A0A2C6KTK3"/>
<evidence type="ECO:0000313" key="2">
    <source>
        <dbReference type="Proteomes" id="UP000221165"/>
    </source>
</evidence>
<accession>A0A2C6KTK3</accession>
<keyword evidence="2" id="KW-1185">Reference proteome</keyword>
<proteinExistence type="predicted"/>
<protein>
    <submittedName>
        <fullName evidence="1">Uncharacterized protein</fullName>
    </submittedName>
</protein>
<reference evidence="1 2" key="1">
    <citation type="journal article" date="2017" name="Int. J. Parasitol.">
        <title>The genome of the protozoan parasite Cystoisospora suis and a reverse vaccinology approach to identify vaccine candidates.</title>
        <authorList>
            <person name="Palmieri N."/>
            <person name="Shrestha A."/>
            <person name="Ruttkowski B."/>
            <person name="Beck T."/>
            <person name="Vogl C."/>
            <person name="Tomley F."/>
            <person name="Blake D.P."/>
            <person name="Joachim A."/>
        </authorList>
    </citation>
    <scope>NUCLEOTIDE SEQUENCE [LARGE SCALE GENOMIC DNA]</scope>
    <source>
        <strain evidence="1 2">Wien I</strain>
    </source>
</reference>
<dbReference type="Proteomes" id="UP000221165">
    <property type="component" value="Unassembled WGS sequence"/>
</dbReference>
<dbReference type="RefSeq" id="XP_067921444.1">
    <property type="nucleotide sequence ID" value="XM_068066579.1"/>
</dbReference>
<gene>
    <name evidence="1" type="ORF">CSUI_006419</name>
</gene>
<dbReference type="GeneID" id="94429790"/>
<dbReference type="EMBL" id="MIGC01003245">
    <property type="protein sequence ID" value="PHJ19748.1"/>
    <property type="molecule type" value="Genomic_DNA"/>
</dbReference>
<feature type="non-terminal residue" evidence="1">
    <location>
        <position position="1"/>
    </location>
</feature>
<dbReference type="VEuPathDB" id="ToxoDB:CSUI_006419"/>
<evidence type="ECO:0000313" key="1">
    <source>
        <dbReference type="EMBL" id="PHJ19748.1"/>
    </source>
</evidence>
<comment type="caution">
    <text evidence="1">The sequence shown here is derived from an EMBL/GenBank/DDBJ whole genome shotgun (WGS) entry which is preliminary data.</text>
</comment>